<dbReference type="GO" id="GO:0005886">
    <property type="term" value="C:plasma membrane"/>
    <property type="evidence" value="ECO:0007669"/>
    <property type="project" value="UniProtKB-ARBA"/>
</dbReference>
<feature type="compositionally biased region" description="Acidic residues" evidence="10">
    <location>
        <begin position="412"/>
        <end position="426"/>
    </location>
</feature>
<evidence type="ECO:0000259" key="12">
    <source>
        <dbReference type="Pfam" id="PF18266"/>
    </source>
</evidence>
<name>A0A7S4IVG1_9STRA</name>
<feature type="region of interest" description="Disordered" evidence="10">
    <location>
        <begin position="405"/>
        <end position="435"/>
    </location>
</feature>
<dbReference type="GO" id="GO:0016485">
    <property type="term" value="P:protein processing"/>
    <property type="evidence" value="ECO:0007669"/>
    <property type="project" value="InterPro"/>
</dbReference>
<feature type="compositionally biased region" description="Acidic residues" evidence="10">
    <location>
        <begin position="683"/>
        <end position="698"/>
    </location>
</feature>
<dbReference type="Pfam" id="PF18266">
    <property type="entry name" value="Ncstrn_small"/>
    <property type="match status" value="1"/>
</dbReference>
<evidence type="ECO:0000256" key="1">
    <source>
        <dbReference type="ARBA" id="ARBA00004479"/>
    </source>
</evidence>
<dbReference type="AlphaFoldDB" id="A0A7S4IVG1"/>
<dbReference type="InterPro" id="IPR041084">
    <property type="entry name" value="Ncstrn_small"/>
</dbReference>
<comment type="subcellular location">
    <subcellularLocation>
        <location evidence="1">Membrane</location>
        <topology evidence="1">Single-pass type I membrane protein</topology>
    </subcellularLocation>
</comment>
<reference evidence="13" key="1">
    <citation type="submission" date="2021-01" db="EMBL/GenBank/DDBJ databases">
        <authorList>
            <person name="Corre E."/>
            <person name="Pelletier E."/>
            <person name="Niang G."/>
            <person name="Scheremetjew M."/>
            <person name="Finn R."/>
            <person name="Kale V."/>
            <person name="Holt S."/>
            <person name="Cochrane G."/>
            <person name="Meng A."/>
            <person name="Brown T."/>
            <person name="Cohen L."/>
        </authorList>
    </citation>
    <scope>NUCLEOTIDE SEQUENCE</scope>
    <source>
        <strain evidence="13">Isolate 1302-5</strain>
    </source>
</reference>
<comment type="similarity">
    <text evidence="2">Belongs to the nicastrin family.</text>
</comment>
<evidence type="ECO:0000256" key="3">
    <source>
        <dbReference type="ARBA" id="ARBA00015303"/>
    </source>
</evidence>
<dbReference type="Pfam" id="PF05450">
    <property type="entry name" value="Nicastrin"/>
    <property type="match status" value="1"/>
</dbReference>
<feature type="domain" description="Nicastrin small lobe" evidence="12">
    <location>
        <begin position="26"/>
        <end position="158"/>
    </location>
</feature>
<evidence type="ECO:0000256" key="6">
    <source>
        <dbReference type="ARBA" id="ARBA00022976"/>
    </source>
</evidence>
<feature type="transmembrane region" description="Helical" evidence="11">
    <location>
        <begin position="797"/>
        <end position="816"/>
    </location>
</feature>
<dbReference type="EMBL" id="HBKQ01023194">
    <property type="protein sequence ID" value="CAE2240815.1"/>
    <property type="molecule type" value="Transcribed_RNA"/>
</dbReference>
<gene>
    <name evidence="13" type="ORF">OAUR00152_LOCUS15801</name>
</gene>
<keyword evidence="6" id="KW-0914">Notch signaling pathway</keyword>
<evidence type="ECO:0000256" key="7">
    <source>
        <dbReference type="ARBA" id="ARBA00022989"/>
    </source>
</evidence>
<evidence type="ECO:0000256" key="9">
    <source>
        <dbReference type="ARBA" id="ARBA00023180"/>
    </source>
</evidence>
<evidence type="ECO:0000256" key="2">
    <source>
        <dbReference type="ARBA" id="ARBA00007717"/>
    </source>
</evidence>
<proteinExistence type="inferred from homology"/>
<dbReference type="Gene3D" id="3.40.630.10">
    <property type="entry name" value="Zn peptidases"/>
    <property type="match status" value="1"/>
</dbReference>
<accession>A0A7S4IVG1</accession>
<feature type="region of interest" description="Disordered" evidence="10">
    <location>
        <begin position="676"/>
        <end position="698"/>
    </location>
</feature>
<evidence type="ECO:0000256" key="10">
    <source>
        <dbReference type="SAM" id="MobiDB-lite"/>
    </source>
</evidence>
<feature type="region of interest" description="Disordered" evidence="10">
    <location>
        <begin position="225"/>
        <end position="261"/>
    </location>
</feature>
<dbReference type="SUPFAM" id="SSF53187">
    <property type="entry name" value="Zn-dependent exopeptidases"/>
    <property type="match status" value="1"/>
</dbReference>
<evidence type="ECO:0000256" key="8">
    <source>
        <dbReference type="ARBA" id="ARBA00023136"/>
    </source>
</evidence>
<dbReference type="PANTHER" id="PTHR21092">
    <property type="entry name" value="NICASTRIN"/>
    <property type="match status" value="1"/>
</dbReference>
<keyword evidence="9" id="KW-0325">Glycoprotein</keyword>
<keyword evidence="7 11" id="KW-1133">Transmembrane helix</keyword>
<sequence>MTGRLLHWSAVIIDDEDGSGKGVLKAKVPPYVAVVEEEDYTTDSVEKLLAFAEEADKVYAAADDEAGAGVLRGVLVINSTASAGDSDNGENNDAAHYSPDPQTPRGYGTPSENLAVGPNYAWNPNGDALALKNMYGLPAGYIPDSSVSSAILEAAKEQGSVVAEMLAKGRELSGDELYPAINAEFNYYMGGSDLNSKDCLGWRDVDDGTWNPKCLPLGGNSVWAAAGTPEGSSDGGDAAADDGGRRKLEDANANADDDDGKKPVVLLATNLDSTSMFHDASPGANSAASNVLALLLAAKLLGSNVDDAALDALPNRPVFAFFQSETYGFVGSRAFLRDVAYPGFSCDEGASVPASIKKKDSWMRQGCLHPFRTSLDFQNLGKIKGMISVDQVGVLSNEGNFYVHGGQNVGDGDGDGGDNGGDDGDGDGNRRLDGDGDEDDAFLANVLLQLGSDDYTISSSSVEKDDDDGEYPLPPTPLTSLVKLSGGAAGGAVLAGYDDAFAGNAYYHSHLDLNSTARPINLDSIAAASTALARAALAASYDDGTGDYEGAAQYASDLIPALSSSDDTLEKLARCLLEDGNCDFLVQYGKVERANIKQDTGTDLGMGTPLGTPPTYYPGVYDSSNGQGFVQVGTGRYGSYTGEEEYGKSNADAFLLRPSLLESAVHGLLNDFLGRGGSASSGEDGEEGDGDGEDELISCEGTDDCSSVPYCSSSPADRAVCTGSKKCVCSRSNYHPALDEALIPAPNNFTGFFLVRDGEDENDDADEGVSAMYTEPFWSWKVGVTVYRDAGGKSGNWALGMGLAVAIGCATSAWLVKARLGKEKLY</sequence>
<keyword evidence="4 11" id="KW-0812">Transmembrane</keyword>
<dbReference type="InterPro" id="IPR008710">
    <property type="entry name" value="Nicastrin"/>
</dbReference>
<evidence type="ECO:0000313" key="13">
    <source>
        <dbReference type="EMBL" id="CAE2240815.1"/>
    </source>
</evidence>
<evidence type="ECO:0000256" key="5">
    <source>
        <dbReference type="ARBA" id="ARBA00022729"/>
    </source>
</evidence>
<feature type="region of interest" description="Disordered" evidence="10">
    <location>
        <begin position="82"/>
        <end position="112"/>
    </location>
</feature>
<evidence type="ECO:0000256" key="11">
    <source>
        <dbReference type="SAM" id="Phobius"/>
    </source>
</evidence>
<dbReference type="GO" id="GO:0007219">
    <property type="term" value="P:Notch signaling pathway"/>
    <property type="evidence" value="ECO:0007669"/>
    <property type="project" value="UniProtKB-KW"/>
</dbReference>
<organism evidence="13">
    <name type="scientific">Odontella aurita</name>
    <dbReference type="NCBI Taxonomy" id="265563"/>
    <lineage>
        <taxon>Eukaryota</taxon>
        <taxon>Sar</taxon>
        <taxon>Stramenopiles</taxon>
        <taxon>Ochrophyta</taxon>
        <taxon>Bacillariophyta</taxon>
        <taxon>Mediophyceae</taxon>
        <taxon>Biddulphiophycidae</taxon>
        <taxon>Eupodiscales</taxon>
        <taxon>Odontellaceae</taxon>
        <taxon>Odontella</taxon>
    </lineage>
</organism>
<keyword evidence="5" id="KW-0732">Signal</keyword>
<dbReference type="PANTHER" id="PTHR21092:SF0">
    <property type="entry name" value="NICASTRIN"/>
    <property type="match status" value="1"/>
</dbReference>
<evidence type="ECO:0000256" key="4">
    <source>
        <dbReference type="ARBA" id="ARBA00022692"/>
    </source>
</evidence>
<keyword evidence="8 11" id="KW-0472">Membrane</keyword>
<feature type="compositionally biased region" description="Polar residues" evidence="10">
    <location>
        <begin position="82"/>
        <end position="91"/>
    </location>
</feature>
<protein>
    <recommendedName>
        <fullName evidence="3">Nicastrin</fullName>
    </recommendedName>
</protein>